<reference evidence="1 2" key="1">
    <citation type="submission" date="2018-12" db="EMBL/GenBank/DDBJ databases">
        <authorList>
            <consortium name="Pathogen Informatics"/>
        </authorList>
    </citation>
    <scope>NUCLEOTIDE SEQUENCE [LARGE SCALE GENOMIC DNA]</scope>
    <source>
        <strain evidence="1 2">NCTC9419</strain>
    </source>
</reference>
<accession>A0A447QRG9</accession>
<protein>
    <submittedName>
        <fullName evidence="1">Uncharacterized protein</fullName>
    </submittedName>
</protein>
<gene>
    <name evidence="1" type="ORF">NCTC9419_04195</name>
</gene>
<dbReference type="AlphaFoldDB" id="A0A447QRG9"/>
<sequence length="93" mass="10327">MKEVRWDGCELGDMSAPDIMDWPHDSRQTLSSRRGLFKGLRTDAAEVTVAPGPVIEDFNVIEDIGLGQIPGFVYSLSERLYSEQGVNEKDLLG</sequence>
<dbReference type="EMBL" id="LR134155">
    <property type="protein sequence ID" value="VEA72581.1"/>
    <property type="molecule type" value="Genomic_DNA"/>
</dbReference>
<evidence type="ECO:0000313" key="2">
    <source>
        <dbReference type="Proteomes" id="UP000271603"/>
    </source>
</evidence>
<dbReference type="Proteomes" id="UP000271603">
    <property type="component" value="Chromosome"/>
</dbReference>
<evidence type="ECO:0000313" key="1">
    <source>
        <dbReference type="EMBL" id="VEA72581.1"/>
    </source>
</evidence>
<name>A0A447QRG9_SERRU</name>
<organism evidence="1 2">
    <name type="scientific">Serratia rubidaea</name>
    <name type="common">Serratia marinorubra</name>
    <dbReference type="NCBI Taxonomy" id="61652"/>
    <lineage>
        <taxon>Bacteria</taxon>
        <taxon>Pseudomonadati</taxon>
        <taxon>Pseudomonadota</taxon>
        <taxon>Gammaproteobacteria</taxon>
        <taxon>Enterobacterales</taxon>
        <taxon>Yersiniaceae</taxon>
        <taxon>Serratia</taxon>
    </lineage>
</organism>
<proteinExistence type="predicted"/>